<name>A0A0D8HI49_9ACTN</name>
<dbReference type="RefSeq" id="WP_052605199.1">
    <property type="nucleotide sequence ID" value="NZ_JXYS01000032.1"/>
</dbReference>
<evidence type="ECO:0000313" key="2">
    <source>
        <dbReference type="Proteomes" id="UP000032360"/>
    </source>
</evidence>
<dbReference type="Proteomes" id="UP000032360">
    <property type="component" value="Unassembled WGS sequence"/>
</dbReference>
<dbReference type="EMBL" id="JXYS01000032">
    <property type="protein sequence ID" value="KJF17665.1"/>
    <property type="molecule type" value="Genomic_DNA"/>
</dbReference>
<keyword evidence="2" id="KW-1185">Reference proteome</keyword>
<evidence type="ECO:0000313" key="1">
    <source>
        <dbReference type="EMBL" id="KJF17665.1"/>
    </source>
</evidence>
<proteinExistence type="predicted"/>
<dbReference type="OrthoDB" id="5192258at2"/>
<organism evidence="1 2">
    <name type="scientific">Acidithrix ferrooxidans</name>
    <dbReference type="NCBI Taxonomy" id="1280514"/>
    <lineage>
        <taxon>Bacteria</taxon>
        <taxon>Bacillati</taxon>
        <taxon>Actinomycetota</taxon>
        <taxon>Acidimicrobiia</taxon>
        <taxon>Acidimicrobiales</taxon>
        <taxon>Acidimicrobiaceae</taxon>
        <taxon>Acidithrix</taxon>
    </lineage>
</organism>
<accession>A0A0D8HI49</accession>
<dbReference type="AlphaFoldDB" id="A0A0D8HI49"/>
<gene>
    <name evidence="1" type="ORF">AXFE_14600</name>
</gene>
<sequence>MSVEITTRDCSLLSDGELDAMAELVASSEVNLDFGYLSKAREEWVLVTEVKVDGRLRGFSFYTLERIGGTPAIIIGALVVERGPQARETLYRVREGQFKKALLAFPDEDVLMGSKLLDVGAFEIFEDLEDIVPKPGHKPTGEERAWARRLARRYGSENRVDDRTFIFSGTGEITGYSGYEPAVRSSVYADFADFFTPLESQKNDSLIAFGWIMAEELAKFVATDD</sequence>
<reference evidence="1 2" key="1">
    <citation type="submission" date="2015-01" db="EMBL/GenBank/DDBJ databases">
        <title>Draft genome of the acidophilic iron oxidizer Acidithrix ferrooxidans strain Py-F3.</title>
        <authorList>
            <person name="Poehlein A."/>
            <person name="Eisen S."/>
            <person name="Schloemann M."/>
            <person name="Johnson B.D."/>
            <person name="Daniel R."/>
            <person name="Muehling M."/>
        </authorList>
    </citation>
    <scope>NUCLEOTIDE SEQUENCE [LARGE SCALE GENOMIC DNA]</scope>
    <source>
        <strain evidence="1 2">Py-F3</strain>
    </source>
</reference>
<protein>
    <submittedName>
        <fullName evidence="1">Uncharacterized protein</fullName>
    </submittedName>
</protein>
<comment type="caution">
    <text evidence="1">The sequence shown here is derived from an EMBL/GenBank/DDBJ whole genome shotgun (WGS) entry which is preliminary data.</text>
</comment>